<dbReference type="PANTHER" id="PTHR12001">
    <property type="entry name" value="GERANYLGERANYL PYROPHOSPHATE SYNTHASE"/>
    <property type="match status" value="1"/>
</dbReference>
<keyword evidence="6" id="KW-0414">Isoprene biosynthesis</keyword>
<keyword evidence="4" id="KW-0479">Metal-binding</keyword>
<dbReference type="InterPro" id="IPR000092">
    <property type="entry name" value="Polyprenyl_synt"/>
</dbReference>
<dbReference type="GO" id="GO:0042811">
    <property type="term" value="P:pheromone biosynthetic process"/>
    <property type="evidence" value="ECO:0007669"/>
    <property type="project" value="UniProtKB-ARBA"/>
</dbReference>
<dbReference type="GO" id="GO:0005739">
    <property type="term" value="C:mitochondrion"/>
    <property type="evidence" value="ECO:0007669"/>
    <property type="project" value="TreeGrafter"/>
</dbReference>
<dbReference type="Pfam" id="PF00348">
    <property type="entry name" value="polyprenyl_synt"/>
    <property type="match status" value="1"/>
</dbReference>
<proteinExistence type="inferred from homology"/>
<dbReference type="GO" id="GO:0004659">
    <property type="term" value="F:prenyltransferase activity"/>
    <property type="evidence" value="ECO:0007669"/>
    <property type="project" value="InterPro"/>
</dbReference>
<comment type="similarity">
    <text evidence="2 7">Belongs to the FPP/GGPP synthase family.</text>
</comment>
<name>A0A915HJL1_ROMCU</name>
<evidence type="ECO:0000256" key="4">
    <source>
        <dbReference type="ARBA" id="ARBA00022723"/>
    </source>
</evidence>
<dbReference type="CDD" id="cd00685">
    <property type="entry name" value="Trans_IPPS_HT"/>
    <property type="match status" value="1"/>
</dbReference>
<dbReference type="GO" id="GO:0008299">
    <property type="term" value="P:isoprenoid biosynthetic process"/>
    <property type="evidence" value="ECO:0007669"/>
    <property type="project" value="UniProtKB-KW"/>
</dbReference>
<dbReference type="GO" id="GO:1990234">
    <property type="term" value="C:transferase complex"/>
    <property type="evidence" value="ECO:0007669"/>
    <property type="project" value="TreeGrafter"/>
</dbReference>
<dbReference type="AlphaFoldDB" id="A0A915HJL1"/>
<evidence type="ECO:0000256" key="3">
    <source>
        <dbReference type="ARBA" id="ARBA00022679"/>
    </source>
</evidence>
<dbReference type="Proteomes" id="UP000887565">
    <property type="component" value="Unplaced"/>
</dbReference>
<keyword evidence="8" id="KW-1185">Reference proteome</keyword>
<evidence type="ECO:0000256" key="5">
    <source>
        <dbReference type="ARBA" id="ARBA00022842"/>
    </source>
</evidence>
<dbReference type="PANTHER" id="PTHR12001:SF69">
    <property type="entry name" value="ALL TRANS-POLYPRENYL-DIPHOSPHATE SYNTHASE PDSS1"/>
    <property type="match status" value="1"/>
</dbReference>
<sequence length="306" mass="33847">MQLVEQNEAEELRNLSRYCFLEGGKMIRPTVVLLMAGCCSSFSRHEIPISVSQNKVAVVSEMIHTASLVHDDVIDESNERRNRPTVSSMAGNKSAILVGDYILAKATQLLTTIGDADVIALLAQVIEDLVKGEFMQLGSRASEDERFMHYMMKTFKKTASLFAHSCKAVAKLAGCDEYSANMAYEFGKNLGIAFQLIDDTLDFVVRSSEVGKPTFVDLKLGIATAPILFASRQHSQLNDLILRRFSKNGDVDLAYNLILESDGLLRSRQLAEQYCKNAVDNLAQFPNSEFKTALVAITSAQCSRSR</sequence>
<comment type="cofactor">
    <cofactor evidence="1">
        <name>Mg(2+)</name>
        <dbReference type="ChEBI" id="CHEBI:18420"/>
    </cofactor>
</comment>
<evidence type="ECO:0000256" key="6">
    <source>
        <dbReference type="ARBA" id="ARBA00023229"/>
    </source>
</evidence>
<dbReference type="SFLD" id="SFLDS00005">
    <property type="entry name" value="Isoprenoid_Synthase_Type_I"/>
    <property type="match status" value="1"/>
</dbReference>
<accession>A0A915HJL1</accession>
<organism evidence="8 9">
    <name type="scientific">Romanomermis culicivorax</name>
    <name type="common">Nematode worm</name>
    <dbReference type="NCBI Taxonomy" id="13658"/>
    <lineage>
        <taxon>Eukaryota</taxon>
        <taxon>Metazoa</taxon>
        <taxon>Ecdysozoa</taxon>
        <taxon>Nematoda</taxon>
        <taxon>Enoplea</taxon>
        <taxon>Dorylaimia</taxon>
        <taxon>Mermithida</taxon>
        <taxon>Mermithoidea</taxon>
        <taxon>Mermithidae</taxon>
        <taxon>Romanomermis</taxon>
    </lineage>
</organism>
<keyword evidence="3 7" id="KW-0808">Transferase</keyword>
<reference evidence="9" key="1">
    <citation type="submission" date="2022-11" db="UniProtKB">
        <authorList>
            <consortium name="WormBaseParasite"/>
        </authorList>
    </citation>
    <scope>IDENTIFICATION</scope>
</reference>
<protein>
    <submittedName>
        <fullName evidence="9">Decaprenyl-diphosphate synthase subunit 1</fullName>
    </submittedName>
</protein>
<dbReference type="Gene3D" id="1.10.600.10">
    <property type="entry name" value="Farnesyl Diphosphate Synthase"/>
    <property type="match status" value="1"/>
</dbReference>
<evidence type="ECO:0000256" key="7">
    <source>
        <dbReference type="RuleBase" id="RU004466"/>
    </source>
</evidence>
<dbReference type="WBParaSite" id="nRc.2.0.1.t01776-RA">
    <property type="protein sequence ID" value="nRc.2.0.1.t01776-RA"/>
    <property type="gene ID" value="nRc.2.0.1.g01776"/>
</dbReference>
<evidence type="ECO:0000313" key="9">
    <source>
        <dbReference type="WBParaSite" id="nRc.2.0.1.t01776-RA"/>
    </source>
</evidence>
<dbReference type="SUPFAM" id="SSF48576">
    <property type="entry name" value="Terpenoid synthases"/>
    <property type="match status" value="1"/>
</dbReference>
<evidence type="ECO:0000313" key="8">
    <source>
        <dbReference type="Proteomes" id="UP000887565"/>
    </source>
</evidence>
<dbReference type="OMA" id="GKQMRPM"/>
<dbReference type="GO" id="GO:0046872">
    <property type="term" value="F:metal ion binding"/>
    <property type="evidence" value="ECO:0007669"/>
    <property type="project" value="UniProtKB-KW"/>
</dbReference>
<evidence type="ECO:0000256" key="1">
    <source>
        <dbReference type="ARBA" id="ARBA00001946"/>
    </source>
</evidence>
<evidence type="ECO:0000256" key="2">
    <source>
        <dbReference type="ARBA" id="ARBA00006706"/>
    </source>
</evidence>
<keyword evidence="5" id="KW-0460">Magnesium</keyword>
<dbReference type="InterPro" id="IPR008949">
    <property type="entry name" value="Isoprenoid_synthase_dom_sf"/>
</dbReference>
<dbReference type="GO" id="GO:0006744">
    <property type="term" value="P:ubiquinone biosynthetic process"/>
    <property type="evidence" value="ECO:0007669"/>
    <property type="project" value="TreeGrafter"/>
</dbReference>